<accession>A0A399RVB0</accession>
<evidence type="ECO:0000313" key="2">
    <source>
        <dbReference type="Proteomes" id="UP000266005"/>
    </source>
</evidence>
<dbReference type="InterPro" id="IPR032595">
    <property type="entry name" value="DUF4905"/>
</dbReference>
<reference evidence="2" key="1">
    <citation type="submission" date="2018-08" db="EMBL/GenBank/DDBJ databases">
        <title>Mucilaginibacter sp. MYSH2.</title>
        <authorList>
            <person name="Seo T."/>
        </authorList>
    </citation>
    <scope>NUCLEOTIDE SEQUENCE [LARGE SCALE GENOMIC DNA]</scope>
    <source>
        <strain evidence="2">KIRAN</strain>
    </source>
</reference>
<evidence type="ECO:0000313" key="1">
    <source>
        <dbReference type="EMBL" id="RIJ34244.1"/>
    </source>
</evidence>
<dbReference type="Pfam" id="PF16248">
    <property type="entry name" value="DUF4905"/>
    <property type="match status" value="1"/>
</dbReference>
<sequence length="258" mass="29233">MWRMRLDSITGCLAIEIRDADVLLTSFYTLDTASHTLKQLQLPQAKAWWQGLEDATHGFLYLHGYGNRQLGQHKGIIAISQVTGKQVWETKELAFYGVDSPGLLAYNPEQPEAALQVLHPTTGKATGITRTQQEAAAEVAKYNQIRYQNCIYPTLYLEGEDHFNTVQFFLKQEFEIEVVKAIDYAETDSCLLVSFYTLEPDGKLQNELAVFNLKGDLQLKVTLGTALTGIGSDTFFIFKHNLYFIQNKDILQVFRLLV</sequence>
<dbReference type="Proteomes" id="UP000266005">
    <property type="component" value="Unassembled WGS sequence"/>
</dbReference>
<gene>
    <name evidence="1" type="ORF">D1627_15050</name>
</gene>
<name>A0A399RVB0_9BACT</name>
<protein>
    <submittedName>
        <fullName evidence="1">DUF4905 domain-containing protein</fullName>
    </submittedName>
</protein>
<dbReference type="EMBL" id="QWGE01000005">
    <property type="protein sequence ID" value="RIJ34244.1"/>
    <property type="molecule type" value="Genomic_DNA"/>
</dbReference>
<keyword evidence="2" id="KW-1185">Reference proteome</keyword>
<organism evidence="1 2">
    <name type="scientific">Pontibacter oryzae</name>
    <dbReference type="NCBI Taxonomy" id="2304593"/>
    <lineage>
        <taxon>Bacteria</taxon>
        <taxon>Pseudomonadati</taxon>
        <taxon>Bacteroidota</taxon>
        <taxon>Cytophagia</taxon>
        <taxon>Cytophagales</taxon>
        <taxon>Hymenobacteraceae</taxon>
        <taxon>Pontibacter</taxon>
    </lineage>
</organism>
<proteinExistence type="predicted"/>
<comment type="caution">
    <text evidence="1">The sequence shown here is derived from an EMBL/GenBank/DDBJ whole genome shotgun (WGS) entry which is preliminary data.</text>
</comment>
<dbReference type="AlphaFoldDB" id="A0A399RVB0"/>
<dbReference type="OrthoDB" id="849670at2"/>